<organism evidence="2 3">
    <name type="scientific">Marinobacter daqiaonensis</name>
    <dbReference type="NCBI Taxonomy" id="650891"/>
    <lineage>
        <taxon>Bacteria</taxon>
        <taxon>Pseudomonadati</taxon>
        <taxon>Pseudomonadota</taxon>
        <taxon>Gammaproteobacteria</taxon>
        <taxon>Pseudomonadales</taxon>
        <taxon>Marinobacteraceae</taxon>
        <taxon>Marinobacter</taxon>
    </lineage>
</organism>
<dbReference type="RefSeq" id="WP_092015208.1">
    <property type="nucleotide sequence ID" value="NZ_FOYW01000003.1"/>
</dbReference>
<gene>
    <name evidence="2" type="ORF">SAMN05216203_3102</name>
</gene>
<dbReference type="STRING" id="650891.SAMN05216203_3102"/>
<dbReference type="InterPro" id="IPR011522">
    <property type="entry name" value="Thiamin/HMP-bd_put_YkoF"/>
</dbReference>
<feature type="domain" description="Thiamin/hydroxymethyl pyrimidine-binding YkoF putative" evidence="1">
    <location>
        <begin position="6"/>
        <end position="57"/>
    </location>
</feature>
<dbReference type="OrthoDB" id="164222at2"/>
<dbReference type="InterPro" id="IPR029756">
    <property type="entry name" value="MTH1187/YkoF-like"/>
</dbReference>
<evidence type="ECO:0000313" key="3">
    <source>
        <dbReference type="Proteomes" id="UP000198644"/>
    </source>
</evidence>
<dbReference type="Proteomes" id="UP000198644">
    <property type="component" value="Unassembled WGS sequence"/>
</dbReference>
<name>A0A1I6JNX8_9GAMM</name>
<accession>A0A1I6JNX8</accession>
<dbReference type="Gene3D" id="3.30.70.930">
    <property type="match status" value="1"/>
</dbReference>
<keyword evidence="3" id="KW-1185">Reference proteome</keyword>
<evidence type="ECO:0000259" key="1">
    <source>
        <dbReference type="Pfam" id="PF07615"/>
    </source>
</evidence>
<dbReference type="AlphaFoldDB" id="A0A1I6JNX8"/>
<reference evidence="2 3" key="1">
    <citation type="submission" date="2016-10" db="EMBL/GenBank/DDBJ databases">
        <authorList>
            <person name="de Groot N.N."/>
        </authorList>
    </citation>
    <scope>NUCLEOTIDE SEQUENCE [LARGE SCALE GENOMIC DNA]</scope>
    <source>
        <strain evidence="2 3">CGMCC 1.9167</strain>
    </source>
</reference>
<proteinExistence type="predicted"/>
<sequence length="83" mass="9754">MYLSVELSFYPMTENFKPPIKDVVDRLKKSGLEVYADRISSEVFGEYDQVMRVLSDTMKWSFEQYGEAVFVAKFINGDRRPEE</sequence>
<protein>
    <submittedName>
        <fullName evidence="2">YKOF-related Family</fullName>
    </submittedName>
</protein>
<dbReference type="SUPFAM" id="SSF89957">
    <property type="entry name" value="MTH1187/YkoF-like"/>
    <property type="match status" value="1"/>
</dbReference>
<dbReference type="EMBL" id="FOYW01000003">
    <property type="protein sequence ID" value="SFR80668.1"/>
    <property type="molecule type" value="Genomic_DNA"/>
</dbReference>
<dbReference type="Pfam" id="PF07615">
    <property type="entry name" value="Ykof"/>
    <property type="match status" value="1"/>
</dbReference>
<evidence type="ECO:0000313" key="2">
    <source>
        <dbReference type="EMBL" id="SFR80668.1"/>
    </source>
</evidence>